<dbReference type="EMBL" id="JH159157">
    <property type="protein sequence ID" value="EGZ12437.1"/>
    <property type="molecule type" value="Genomic_DNA"/>
</dbReference>
<evidence type="ECO:0000313" key="3">
    <source>
        <dbReference type="Proteomes" id="UP000002640"/>
    </source>
</evidence>
<keyword evidence="1" id="KW-0812">Transmembrane</keyword>
<keyword evidence="1" id="KW-1133">Transmembrane helix</keyword>
<feature type="transmembrane region" description="Helical" evidence="1">
    <location>
        <begin position="25"/>
        <end position="47"/>
    </location>
</feature>
<feature type="non-terminal residue" evidence="2">
    <location>
        <position position="103"/>
    </location>
</feature>
<dbReference type="GeneID" id="20652623"/>
<dbReference type="KEGG" id="psoj:PHYSODRAFT_439947"/>
<evidence type="ECO:0000313" key="2">
    <source>
        <dbReference type="EMBL" id="EGZ12437.1"/>
    </source>
</evidence>
<gene>
    <name evidence="2" type="ORF">PHYSODRAFT_439947</name>
</gene>
<dbReference type="OMA" id="WIVPNRT"/>
<evidence type="ECO:0000256" key="1">
    <source>
        <dbReference type="SAM" id="Phobius"/>
    </source>
</evidence>
<dbReference type="InParanoid" id="G4ZWR3"/>
<protein>
    <submittedName>
        <fullName evidence="2">Uncharacterized protein</fullName>
    </submittedName>
</protein>
<reference evidence="2 3" key="1">
    <citation type="journal article" date="2006" name="Science">
        <title>Phytophthora genome sequences uncover evolutionary origins and mechanisms of pathogenesis.</title>
        <authorList>
            <person name="Tyler B.M."/>
            <person name="Tripathy S."/>
            <person name="Zhang X."/>
            <person name="Dehal P."/>
            <person name="Jiang R.H."/>
            <person name="Aerts A."/>
            <person name="Arredondo F.D."/>
            <person name="Baxter L."/>
            <person name="Bensasson D."/>
            <person name="Beynon J.L."/>
            <person name="Chapman J."/>
            <person name="Damasceno C.M."/>
            <person name="Dorrance A.E."/>
            <person name="Dou D."/>
            <person name="Dickerman A.W."/>
            <person name="Dubchak I.L."/>
            <person name="Garbelotto M."/>
            <person name="Gijzen M."/>
            <person name="Gordon S.G."/>
            <person name="Govers F."/>
            <person name="Grunwald N.J."/>
            <person name="Huang W."/>
            <person name="Ivors K.L."/>
            <person name="Jones R.W."/>
            <person name="Kamoun S."/>
            <person name="Krampis K."/>
            <person name="Lamour K.H."/>
            <person name="Lee M.K."/>
            <person name="McDonald W.H."/>
            <person name="Medina M."/>
            <person name="Meijer H.J."/>
            <person name="Nordberg E.K."/>
            <person name="Maclean D.J."/>
            <person name="Ospina-Giraldo M.D."/>
            <person name="Morris P.F."/>
            <person name="Phuntumart V."/>
            <person name="Putnam N.H."/>
            <person name="Rash S."/>
            <person name="Rose J.K."/>
            <person name="Sakihama Y."/>
            <person name="Salamov A.A."/>
            <person name="Savidor A."/>
            <person name="Scheuring C.F."/>
            <person name="Smith B.M."/>
            <person name="Sobral B.W."/>
            <person name="Terry A."/>
            <person name="Torto-Alalibo T.A."/>
            <person name="Win J."/>
            <person name="Xu Z."/>
            <person name="Zhang H."/>
            <person name="Grigoriev I.V."/>
            <person name="Rokhsar D.S."/>
            <person name="Boore J.L."/>
        </authorList>
    </citation>
    <scope>NUCLEOTIDE SEQUENCE [LARGE SCALE GENOMIC DNA]</scope>
    <source>
        <strain evidence="2 3">P6497</strain>
    </source>
</reference>
<organism evidence="2 3">
    <name type="scientific">Phytophthora sojae (strain P6497)</name>
    <name type="common">Soybean stem and root rot agent</name>
    <name type="synonym">Phytophthora megasperma f. sp. glycines</name>
    <dbReference type="NCBI Taxonomy" id="1094619"/>
    <lineage>
        <taxon>Eukaryota</taxon>
        <taxon>Sar</taxon>
        <taxon>Stramenopiles</taxon>
        <taxon>Oomycota</taxon>
        <taxon>Peronosporomycetes</taxon>
        <taxon>Peronosporales</taxon>
        <taxon>Peronosporaceae</taxon>
        <taxon>Phytophthora</taxon>
    </lineage>
</organism>
<keyword evidence="1" id="KW-0472">Membrane</keyword>
<keyword evidence="3" id="KW-1185">Reference proteome</keyword>
<proteinExistence type="predicted"/>
<dbReference type="Proteomes" id="UP000002640">
    <property type="component" value="Unassembled WGS sequence"/>
</dbReference>
<sequence>MQWAIPLDALPPSAMRLLAFRRSTLMLSVLAFELTGLIILSIELFVFDEWIVPNRTVTDRVIRGRRIQLSTLSALVSRLWTIYLWDCKLIWFLTASLRCQRHR</sequence>
<dbReference type="AlphaFoldDB" id="G4ZWR3"/>
<accession>G4ZWR3</accession>
<name>G4ZWR3_PHYSP</name>
<dbReference type="RefSeq" id="XP_009532770.1">
    <property type="nucleotide sequence ID" value="XM_009534475.1"/>
</dbReference>